<dbReference type="Gene3D" id="1.10.10.10">
    <property type="entry name" value="Winged helix-like DNA-binding domain superfamily/Winged helix DNA-binding domain"/>
    <property type="match status" value="1"/>
</dbReference>
<dbReference type="InterPro" id="IPR036390">
    <property type="entry name" value="WH_DNA-bd_sf"/>
</dbReference>
<dbReference type="InterPro" id="IPR000835">
    <property type="entry name" value="HTH_MarR-typ"/>
</dbReference>
<evidence type="ECO:0000313" key="2">
    <source>
        <dbReference type="EMBL" id="HIU36351.1"/>
    </source>
</evidence>
<evidence type="ECO:0000313" key="3">
    <source>
        <dbReference type="Proteomes" id="UP000824071"/>
    </source>
</evidence>
<dbReference type="SMART" id="SM00347">
    <property type="entry name" value="HTH_MARR"/>
    <property type="match status" value="1"/>
</dbReference>
<dbReference type="PRINTS" id="PR00598">
    <property type="entry name" value="HTHMARR"/>
</dbReference>
<dbReference type="EMBL" id="DVMW01000041">
    <property type="protein sequence ID" value="HIU36351.1"/>
    <property type="molecule type" value="Genomic_DNA"/>
</dbReference>
<name>A0A9D1IGL4_9FIRM</name>
<dbReference type="PROSITE" id="PS50995">
    <property type="entry name" value="HTH_MARR_2"/>
    <property type="match status" value="1"/>
</dbReference>
<sequence length="143" mass="16489">MDETVRQETAEMLTELLFRFYSAGQRQPRVSAGPKVHTHAFHVLYLLMHAHEKRLSLSFLLTELQVTKQQLSKLLNELEDLGFAARVRTENDRRNVLLRLTDAGEQYFLEREQAVADRIAAFLDKFPAGKAEILHELLQQLSA</sequence>
<reference evidence="2" key="2">
    <citation type="journal article" date="2021" name="PeerJ">
        <title>Extensive microbial diversity within the chicken gut microbiome revealed by metagenomics and culture.</title>
        <authorList>
            <person name="Gilroy R."/>
            <person name="Ravi A."/>
            <person name="Getino M."/>
            <person name="Pursley I."/>
            <person name="Horton D.L."/>
            <person name="Alikhan N.F."/>
            <person name="Baker D."/>
            <person name="Gharbi K."/>
            <person name="Hall N."/>
            <person name="Watson M."/>
            <person name="Adriaenssens E.M."/>
            <person name="Foster-Nyarko E."/>
            <person name="Jarju S."/>
            <person name="Secka A."/>
            <person name="Antonio M."/>
            <person name="Oren A."/>
            <person name="Chaudhuri R.R."/>
            <person name="La Ragione R."/>
            <person name="Hildebrand F."/>
            <person name="Pallen M.J."/>
        </authorList>
    </citation>
    <scope>NUCLEOTIDE SEQUENCE</scope>
    <source>
        <strain evidence="2">ChiGjej1B1-19959</strain>
    </source>
</reference>
<proteinExistence type="predicted"/>
<reference evidence="2" key="1">
    <citation type="submission" date="2020-10" db="EMBL/GenBank/DDBJ databases">
        <authorList>
            <person name="Gilroy R."/>
        </authorList>
    </citation>
    <scope>NUCLEOTIDE SEQUENCE</scope>
    <source>
        <strain evidence="2">ChiGjej1B1-19959</strain>
    </source>
</reference>
<dbReference type="InterPro" id="IPR036388">
    <property type="entry name" value="WH-like_DNA-bd_sf"/>
</dbReference>
<dbReference type="Pfam" id="PF12802">
    <property type="entry name" value="MarR_2"/>
    <property type="match status" value="1"/>
</dbReference>
<dbReference type="PANTHER" id="PTHR33164:SF89">
    <property type="entry name" value="MARR FAMILY REGULATORY PROTEIN"/>
    <property type="match status" value="1"/>
</dbReference>
<gene>
    <name evidence="2" type="ORF">IAC53_07105</name>
</gene>
<dbReference type="GO" id="GO:0003700">
    <property type="term" value="F:DNA-binding transcription factor activity"/>
    <property type="evidence" value="ECO:0007669"/>
    <property type="project" value="InterPro"/>
</dbReference>
<comment type="caution">
    <text evidence="2">The sequence shown here is derived from an EMBL/GenBank/DDBJ whole genome shotgun (WGS) entry which is preliminary data.</text>
</comment>
<accession>A0A9D1IGL4</accession>
<dbReference type="GO" id="GO:0006950">
    <property type="term" value="P:response to stress"/>
    <property type="evidence" value="ECO:0007669"/>
    <property type="project" value="TreeGrafter"/>
</dbReference>
<organism evidence="2 3">
    <name type="scientific">Candidatus Fimenecus excrementigallinarum</name>
    <dbReference type="NCBI Taxonomy" id="2840816"/>
    <lineage>
        <taxon>Bacteria</taxon>
        <taxon>Bacillati</taxon>
        <taxon>Bacillota</taxon>
        <taxon>Clostridia</taxon>
        <taxon>Candidatus Fimenecus</taxon>
    </lineage>
</organism>
<dbReference type="SUPFAM" id="SSF46785">
    <property type="entry name" value="Winged helix' DNA-binding domain"/>
    <property type="match status" value="1"/>
</dbReference>
<dbReference type="Proteomes" id="UP000824071">
    <property type="component" value="Unassembled WGS sequence"/>
</dbReference>
<feature type="domain" description="HTH marR-type" evidence="1">
    <location>
        <begin position="10"/>
        <end position="143"/>
    </location>
</feature>
<evidence type="ECO:0000259" key="1">
    <source>
        <dbReference type="PROSITE" id="PS50995"/>
    </source>
</evidence>
<protein>
    <submittedName>
        <fullName evidence="2">MarR family transcriptional regulator</fullName>
    </submittedName>
</protein>
<dbReference type="PANTHER" id="PTHR33164">
    <property type="entry name" value="TRANSCRIPTIONAL REGULATOR, MARR FAMILY"/>
    <property type="match status" value="1"/>
</dbReference>
<dbReference type="AlphaFoldDB" id="A0A9D1IGL4"/>
<dbReference type="InterPro" id="IPR039422">
    <property type="entry name" value="MarR/SlyA-like"/>
</dbReference>